<evidence type="ECO:0000259" key="3">
    <source>
        <dbReference type="PROSITE" id="PS50819"/>
    </source>
</evidence>
<dbReference type="InterPro" id="IPR004042">
    <property type="entry name" value="Intein_endonuc_central"/>
</dbReference>
<reference evidence="5" key="1">
    <citation type="journal article" date="2020" name="Nature">
        <title>Giant virus diversity and host interactions through global metagenomics.</title>
        <authorList>
            <person name="Schulz F."/>
            <person name="Roux S."/>
            <person name="Paez-Espino D."/>
            <person name="Jungbluth S."/>
            <person name="Walsh D.A."/>
            <person name="Denef V.J."/>
            <person name="McMahon K.D."/>
            <person name="Konstantinidis K.T."/>
            <person name="Eloe-Fadrosh E.A."/>
            <person name="Kyrpides N.C."/>
            <person name="Woyke T."/>
        </authorList>
    </citation>
    <scope>NUCLEOTIDE SEQUENCE</scope>
    <source>
        <strain evidence="5">GVMAG-M-3300010158-13</strain>
    </source>
</reference>
<feature type="domain" description="DOD-type homing endonuclease" evidence="3">
    <location>
        <begin position="636"/>
        <end position="762"/>
    </location>
</feature>
<dbReference type="GO" id="GO:0003677">
    <property type="term" value="F:DNA binding"/>
    <property type="evidence" value="ECO:0007669"/>
    <property type="project" value="InterPro"/>
</dbReference>
<feature type="region of interest" description="Disordered" evidence="2">
    <location>
        <begin position="1413"/>
        <end position="1437"/>
    </location>
</feature>
<dbReference type="Pfam" id="PF05203">
    <property type="entry name" value="Hom_end_hint"/>
    <property type="match status" value="1"/>
</dbReference>
<protein>
    <recommendedName>
        <fullName evidence="6">DOD-type homing endonuclease domain-containing protein</fullName>
    </recommendedName>
</protein>
<dbReference type="SUPFAM" id="SSF52540">
    <property type="entry name" value="P-loop containing nucleoside triphosphate hydrolases"/>
    <property type="match status" value="1"/>
</dbReference>
<dbReference type="InterPro" id="IPR036844">
    <property type="entry name" value="Hint_dom_sf"/>
</dbReference>
<dbReference type="SUPFAM" id="SSF55608">
    <property type="entry name" value="Homing endonucleases"/>
    <property type="match status" value="1"/>
</dbReference>
<dbReference type="GO" id="GO:0004519">
    <property type="term" value="F:endonuclease activity"/>
    <property type="evidence" value="ECO:0007669"/>
    <property type="project" value="InterPro"/>
</dbReference>
<proteinExistence type="predicted"/>
<dbReference type="InterPro" id="IPR027417">
    <property type="entry name" value="P-loop_NTPase"/>
</dbReference>
<dbReference type="PROSITE" id="PS50819">
    <property type="entry name" value="INTEIN_ENDONUCLEASE"/>
    <property type="match status" value="1"/>
</dbReference>
<dbReference type="SUPFAM" id="SSF51294">
    <property type="entry name" value="Hedgehog/intein (Hint) domain"/>
    <property type="match status" value="1"/>
</dbReference>
<dbReference type="InterPro" id="IPR007868">
    <property type="entry name" value="Hom_end_hint"/>
</dbReference>
<name>A0A6C0B8X4_9ZZZZ</name>
<dbReference type="PROSITE" id="PS51192">
    <property type="entry name" value="HELICASE_ATP_BIND_1"/>
    <property type="match status" value="1"/>
</dbReference>
<dbReference type="Gene3D" id="3.40.50.10810">
    <property type="entry name" value="Tandem AAA-ATPase domain"/>
    <property type="match status" value="1"/>
</dbReference>
<dbReference type="InterPro" id="IPR027434">
    <property type="entry name" value="Homing_endonucl"/>
</dbReference>
<evidence type="ECO:0000313" key="5">
    <source>
        <dbReference type="EMBL" id="QHS87999.1"/>
    </source>
</evidence>
<feature type="compositionally biased region" description="Basic and acidic residues" evidence="2">
    <location>
        <begin position="1413"/>
        <end position="1428"/>
    </location>
</feature>
<sequence>MDKESELKNLEESIQETIVQQFDETCVKNKSNLGKNSAHYIFDNVAYSPEILLKDMVLRSPKLPALLKKIQDLDTEDKKKHGRLFKHFIFSDLKSNSSGAKLIGSSMIAKGYKLGYTAKLKKGVTFTKEVDDDEDDSDIDSDDERSPLNLVSLRKLKKGGAKAPKKIYEKIEFLSNDELAKNKNNNFYLLCSSSVYDQPISVSIKREILQRFNERPNNVHGENVRFIIMDSGYKEGIDLFDIKYIHIFEPTPIMANQKQIIGRGTRTCGQKGLEFHPTRGWPLNVFIYDLEIPDKLKHGLDNSRTGLELYLKSMNLDVRLFQFTHELEKISIVGSVDYELNKNIHLFSIPSEQVEEDLAEGSEFVYGGTASKRRTLRLRQDLPPLIVNSENSLVTDLLQREPKQMNFEETRQYIRDNFSQYEWNPVKMENLCVEQKGGNRLIKYTPTQDFIRHYFTPENPLKGMLLHHSVGTGKCHAKDTPILMFDGSIKMVQDVLEGDELMGDDSTPREVLSLARGQDEMYDVIPVKGDKYTVNSEHILCLKPTRIGVFPTKSGFTVKYTARYINHITGKTNSKVFETKDEAEHYLDGMHNDKKYILEIPLNEYLKLSKSSTQNIKGYRTGVSFVKQNIDFDPYIIGYWLGDGSKQDPAISTKDARVIKYLYDELPKHNSSLNYQSDNDYRISSAIPGGENKLLKCLQKNNLINNKHIPNNYKINTREIQLELLAGLIDSDGSKCNKGYDIIQKNKTLADDIVFMCRSLGFSAYLKSCEKSCMYKGEKKTGTYYRISISGDNLYEIPVKIERKKLEPRIQKKNVLVTGIEVKHVGRGDYYGFTLNGNNRYLLGDFTVTHNTCTAIACATSSFEKQGYTIIWVTRTTLKADIWKNMFDQVCNESIREEIVNNDLQIPADQKGRMKLVSKAWRIRPMSYKQFSNLIAKQNAFYNTLVKLNGQEDPLRKTLLIIDEAHKLYSGDLSTIEQPDMEKFHTALMNSYLTSGKNSVKLLLMTATPISKDPNEMIRLLNLCKKPDQQIPSTFETFSKEYLDQEGKFTEKGKDKYLDNIAGMISYLNREKDARQFSQPIIQKVAVPIIENIKMVETFDKKAVRQYLESDMIQIQNELQENLETVANEPTLTSKNFAFLKDKCNDEQEPAVKRECKKIINANIKELVSEAKDEMKRMKENVKEMRALIKERGVLNKTSISDIAKNREQMAEAYNEYKGSLYYQLKTKCAKPIKLTNKFHNEIFESDSDIVEWSRQINGYNQRIQELQTALKVDTESYKNRILRIKKLLKTNLNELERSVVKMVLRDERKTMRTLTNQKKKETRSQVDDLQKLVKKTQKFREKKYTKLRKTLKKLVIQERKDVKKMKKEEKKVQNTLMKQEGILGQVNDRIQNLVDVYSKNIDEEIEAARRLMRQKETTRKAKKETGAKSKKNKSPP</sequence>
<feature type="coiled-coil region" evidence="1">
    <location>
        <begin position="1250"/>
        <end position="1299"/>
    </location>
</feature>
<dbReference type="InterPro" id="IPR038718">
    <property type="entry name" value="SNF2-like_sf"/>
</dbReference>
<feature type="coiled-coil region" evidence="1">
    <location>
        <begin position="1161"/>
        <end position="1192"/>
    </location>
</feature>
<feature type="domain" description="Helicase ATP-binding" evidence="4">
    <location>
        <begin position="832"/>
        <end position="1027"/>
    </location>
</feature>
<dbReference type="InterPro" id="IPR014001">
    <property type="entry name" value="Helicase_ATP-bd"/>
</dbReference>
<keyword evidence="1" id="KW-0175">Coiled coil</keyword>
<dbReference type="EMBL" id="MN739090">
    <property type="protein sequence ID" value="QHS87999.1"/>
    <property type="molecule type" value="Genomic_DNA"/>
</dbReference>
<organism evidence="5">
    <name type="scientific">viral metagenome</name>
    <dbReference type="NCBI Taxonomy" id="1070528"/>
    <lineage>
        <taxon>unclassified sequences</taxon>
        <taxon>metagenomes</taxon>
        <taxon>organismal metagenomes</taxon>
    </lineage>
</organism>
<accession>A0A6C0B8X4</accession>
<dbReference type="Gene3D" id="2.170.16.10">
    <property type="entry name" value="Hedgehog/Intein (Hint) domain"/>
    <property type="match status" value="1"/>
</dbReference>
<dbReference type="Gene3D" id="3.10.28.10">
    <property type="entry name" value="Homing endonucleases"/>
    <property type="match status" value="1"/>
</dbReference>
<evidence type="ECO:0000256" key="2">
    <source>
        <dbReference type="SAM" id="MobiDB-lite"/>
    </source>
</evidence>
<evidence type="ECO:0008006" key="6">
    <source>
        <dbReference type="Google" id="ProtNLM"/>
    </source>
</evidence>
<evidence type="ECO:0000256" key="1">
    <source>
        <dbReference type="SAM" id="Coils"/>
    </source>
</evidence>
<dbReference type="GO" id="GO:0030908">
    <property type="term" value="P:protein splicing"/>
    <property type="evidence" value="ECO:0007669"/>
    <property type="project" value="InterPro"/>
</dbReference>
<dbReference type="Pfam" id="PF05204">
    <property type="entry name" value="Hom_end"/>
    <property type="match status" value="1"/>
</dbReference>
<dbReference type="InterPro" id="IPR007869">
    <property type="entry name" value="Homing_endonuc_PI-Sce"/>
</dbReference>
<evidence type="ECO:0000259" key="4">
    <source>
        <dbReference type="PROSITE" id="PS51192"/>
    </source>
</evidence>